<sequence length="435" mass="47896">MASQPLGEANQQLWDDTLSRLMSADSTSSTASWTTLIYGLSALSTATVRRNADLENRVGELEVELLVWKQAHAAALEVSERDIKAHNVQIAALNRQISNMDSFKNNQNALILCIINGDELIFDREFLVQGYHGGRAAAQQLTQSIAEQLSTEEVQVYGRLSFWITIYLNKAEVAEDLVANNICSQEQFQGFLTGFTQASPRFLTVDVGQNKDALEAKIKEYIHIYTGFPQTLRVFFGGYDPATYLTTLSALEKDQTLGKIVVLEPTPSSPNSNVDRSSIFSLPQLTVNGLFLSERLPRGTKKLAPLATGSYNGSVTSNGGLISPKSPHRPAGYPIDPSLPLHKQNPPPCNEFYLMTCSKGSGVCKYSHDYILTPEQLVSLANNAKKAPCNWLKNGVQCPYGDKCCWGHVCPNGPKCFHLSKGKCWFKGEAMHPET</sequence>
<organism evidence="4 5">
    <name type="scientific">Psilocybe cf. subviscida</name>
    <dbReference type="NCBI Taxonomy" id="2480587"/>
    <lineage>
        <taxon>Eukaryota</taxon>
        <taxon>Fungi</taxon>
        <taxon>Dikarya</taxon>
        <taxon>Basidiomycota</taxon>
        <taxon>Agaricomycotina</taxon>
        <taxon>Agaricomycetes</taxon>
        <taxon>Agaricomycetidae</taxon>
        <taxon>Agaricales</taxon>
        <taxon>Agaricineae</taxon>
        <taxon>Strophariaceae</taxon>
        <taxon>Psilocybe</taxon>
    </lineage>
</organism>
<dbReference type="PROSITE" id="PS50103">
    <property type="entry name" value="ZF_C3H1"/>
    <property type="match status" value="2"/>
</dbReference>
<keyword evidence="1" id="KW-0862">Zinc</keyword>
<feature type="domain" description="C3H1-type" evidence="3">
    <location>
        <begin position="383"/>
        <end position="411"/>
    </location>
</feature>
<comment type="caution">
    <text evidence="4">The sequence shown here is derived from an EMBL/GenBank/DDBJ whole genome shotgun (WGS) entry which is preliminary data.</text>
</comment>
<dbReference type="AlphaFoldDB" id="A0A8H5BDM5"/>
<dbReference type="InterPro" id="IPR000571">
    <property type="entry name" value="Znf_CCCH"/>
</dbReference>
<keyword evidence="5" id="KW-1185">Reference proteome</keyword>
<feature type="domain" description="C3H1-type" evidence="3">
    <location>
        <begin position="343"/>
        <end position="371"/>
    </location>
</feature>
<dbReference type="OrthoDB" id="2270193at2759"/>
<evidence type="ECO:0000256" key="1">
    <source>
        <dbReference type="PROSITE-ProRule" id="PRU00723"/>
    </source>
</evidence>
<dbReference type="PANTHER" id="PTHR37543:SF1">
    <property type="entry name" value="CCCH ZINC FINGER DNA BINDING PROTEIN (AFU_ORTHOLOGUE AFUA_5G12760)"/>
    <property type="match status" value="1"/>
</dbReference>
<evidence type="ECO:0000256" key="2">
    <source>
        <dbReference type="SAM" id="Coils"/>
    </source>
</evidence>
<dbReference type="Proteomes" id="UP000567179">
    <property type="component" value="Unassembled WGS sequence"/>
</dbReference>
<accession>A0A8H5BDM5</accession>
<feature type="zinc finger region" description="C3H1-type" evidence="1">
    <location>
        <begin position="343"/>
        <end position="371"/>
    </location>
</feature>
<dbReference type="Pfam" id="PF25540">
    <property type="entry name" value="DUF7923"/>
    <property type="match status" value="1"/>
</dbReference>
<dbReference type="SMART" id="SM00356">
    <property type="entry name" value="ZnF_C3H1"/>
    <property type="match status" value="2"/>
</dbReference>
<dbReference type="EMBL" id="JAACJJ010000028">
    <property type="protein sequence ID" value="KAF5321377.1"/>
    <property type="molecule type" value="Genomic_DNA"/>
</dbReference>
<feature type="zinc finger region" description="C3H1-type" evidence="1">
    <location>
        <begin position="383"/>
        <end position="411"/>
    </location>
</feature>
<name>A0A8H5BDM5_9AGAR</name>
<evidence type="ECO:0000313" key="4">
    <source>
        <dbReference type="EMBL" id="KAF5321377.1"/>
    </source>
</evidence>
<gene>
    <name evidence="4" type="ORF">D9619_000762</name>
</gene>
<evidence type="ECO:0000313" key="5">
    <source>
        <dbReference type="Proteomes" id="UP000567179"/>
    </source>
</evidence>
<evidence type="ECO:0000259" key="3">
    <source>
        <dbReference type="PROSITE" id="PS50103"/>
    </source>
</evidence>
<dbReference type="InterPro" id="IPR057683">
    <property type="entry name" value="DUF7923"/>
</dbReference>
<dbReference type="Gene3D" id="4.10.1000.10">
    <property type="entry name" value="Zinc finger, CCCH-type"/>
    <property type="match status" value="1"/>
</dbReference>
<keyword evidence="1" id="KW-0863">Zinc-finger</keyword>
<keyword evidence="2" id="KW-0175">Coiled coil</keyword>
<protein>
    <recommendedName>
        <fullName evidence="3">C3H1-type domain-containing protein</fullName>
    </recommendedName>
</protein>
<dbReference type="GO" id="GO:0008270">
    <property type="term" value="F:zinc ion binding"/>
    <property type="evidence" value="ECO:0007669"/>
    <property type="project" value="UniProtKB-KW"/>
</dbReference>
<proteinExistence type="predicted"/>
<keyword evidence="1" id="KW-0479">Metal-binding</keyword>
<feature type="coiled-coil region" evidence="2">
    <location>
        <begin position="51"/>
        <end position="96"/>
    </location>
</feature>
<reference evidence="4 5" key="1">
    <citation type="journal article" date="2020" name="ISME J.">
        <title>Uncovering the hidden diversity of litter-decomposition mechanisms in mushroom-forming fungi.</title>
        <authorList>
            <person name="Floudas D."/>
            <person name="Bentzer J."/>
            <person name="Ahren D."/>
            <person name="Johansson T."/>
            <person name="Persson P."/>
            <person name="Tunlid A."/>
        </authorList>
    </citation>
    <scope>NUCLEOTIDE SEQUENCE [LARGE SCALE GENOMIC DNA]</scope>
    <source>
        <strain evidence="4 5">CBS 101986</strain>
    </source>
</reference>
<dbReference type="PANTHER" id="PTHR37543">
    <property type="entry name" value="CCCH ZINC FINGER DNA BINDING PROTEIN (AFU_ORTHOLOGUE AFUA_5G12760)"/>
    <property type="match status" value="1"/>
</dbReference>